<reference evidence="4" key="2">
    <citation type="submission" date="2020-11" db="EMBL/GenBank/DDBJ databases">
        <authorList>
            <person name="McCartney M.A."/>
            <person name="Auch B."/>
            <person name="Kono T."/>
            <person name="Mallez S."/>
            <person name="Becker A."/>
            <person name="Gohl D.M."/>
            <person name="Silverstein K.A.T."/>
            <person name="Koren S."/>
            <person name="Bechman K.B."/>
            <person name="Herman A."/>
            <person name="Abrahante J.E."/>
            <person name="Garbe J."/>
        </authorList>
    </citation>
    <scope>NUCLEOTIDE SEQUENCE</scope>
    <source>
        <strain evidence="4">Duluth1</strain>
        <tissue evidence="4">Whole animal</tissue>
    </source>
</reference>
<reference evidence="4" key="1">
    <citation type="journal article" date="2019" name="bioRxiv">
        <title>The Genome of the Zebra Mussel, Dreissena polymorpha: A Resource for Invasive Species Research.</title>
        <authorList>
            <person name="McCartney M.A."/>
            <person name="Auch B."/>
            <person name="Kono T."/>
            <person name="Mallez S."/>
            <person name="Zhang Y."/>
            <person name="Obille A."/>
            <person name="Becker A."/>
            <person name="Abrahante J.E."/>
            <person name="Garbe J."/>
            <person name="Badalamenti J.P."/>
            <person name="Herman A."/>
            <person name="Mangelson H."/>
            <person name="Liachko I."/>
            <person name="Sullivan S."/>
            <person name="Sone E.D."/>
            <person name="Koren S."/>
            <person name="Silverstein K.A.T."/>
            <person name="Beckman K.B."/>
            <person name="Gohl D.M."/>
        </authorList>
    </citation>
    <scope>NUCLEOTIDE SEQUENCE</scope>
    <source>
        <strain evidence="4">Duluth1</strain>
        <tissue evidence="4">Whole animal</tissue>
    </source>
</reference>
<evidence type="ECO:0000256" key="2">
    <source>
        <dbReference type="ARBA" id="ARBA00023043"/>
    </source>
</evidence>
<keyword evidence="1" id="KW-0677">Repeat</keyword>
<keyword evidence="2 3" id="KW-0040">ANK repeat</keyword>
<evidence type="ECO:0000313" key="4">
    <source>
        <dbReference type="EMBL" id="KAH3717161.1"/>
    </source>
</evidence>
<gene>
    <name evidence="4" type="ORF">DPMN_059941</name>
</gene>
<dbReference type="PANTHER" id="PTHR24198">
    <property type="entry name" value="ANKYRIN REPEAT AND PROTEIN KINASE DOMAIN-CONTAINING PROTEIN"/>
    <property type="match status" value="1"/>
</dbReference>
<evidence type="ECO:0000256" key="1">
    <source>
        <dbReference type="ARBA" id="ARBA00022737"/>
    </source>
</evidence>
<dbReference type="Gene3D" id="1.25.40.20">
    <property type="entry name" value="Ankyrin repeat-containing domain"/>
    <property type="match status" value="3"/>
</dbReference>
<dbReference type="Proteomes" id="UP000828390">
    <property type="component" value="Unassembled WGS sequence"/>
</dbReference>
<evidence type="ECO:0000313" key="5">
    <source>
        <dbReference type="Proteomes" id="UP000828390"/>
    </source>
</evidence>
<dbReference type="InterPro" id="IPR036770">
    <property type="entry name" value="Ankyrin_rpt-contain_sf"/>
</dbReference>
<dbReference type="SUPFAM" id="SSF48403">
    <property type="entry name" value="Ankyrin repeat"/>
    <property type="match status" value="1"/>
</dbReference>
<proteinExistence type="predicted"/>
<dbReference type="SUPFAM" id="SSF140860">
    <property type="entry name" value="Pseudo ankyrin repeat-like"/>
    <property type="match status" value="1"/>
</dbReference>
<sequence length="710" mass="79691">MASQGNDLSDDEVLLDLLRLIVTRHPSAMTAIGEAYRMNPHLAKRFLTFTFSENATSYERECRCHYDHEYMTYITESGINFDLFSKVAKNVINGYCCHTKKSDSPATPSTPVFNSEQNLKNIRRSSVDFDIDNNSGRTVKRLISRRSGSLKSLDSVENVRATKGLRSRRASNSWKSLWLDIEEAVGETQTSLVHAAAAVGNGALLQFLLKWSNLNLLQIGKFQLSPLHLAIVKNQMDYMRNIILCSDVYLANPAGVFCYACVTNGEMDGDSKLNIVKLSIIGLCIKFGDLDTLSALMNNGSFREQIIQRGLREAIDENSTDGVELLFKNGARPDLDTMKIASTKSVSVFEAVFRKFRKDFKIYALQHPEHIVRELVMPAILTRNTGIVKVLIQNGAPVHCKGFYTPLAMAVLENQPEVTQILLESHVDRNMELQGCNLLDIAICMGYTEVTDVLRKFGFKRKNKSPKDIVPCSLLIGIASKLDLVTDVMKLRRQIEMKHHAHNDDTVLHVALKTRLSRALIGELLKMGSDVNAKNKKQETPLMCAVSKESGVETDVIREILYYNPVLEQCDKSGKTTLALAIANDQSEKEKNRREEQTTKSKGSCANVNVNESIAPLLLDCGYNVKYDYVKKPHHTVYALRAVWKDLAATIGCGRYGLAIQDNPKLLQIRCREILRRSNPGIHLHRFLERMKVPSDISDFVLMTSVLKGQ</sequence>
<protein>
    <submittedName>
        <fullName evidence="4">Uncharacterized protein</fullName>
    </submittedName>
</protein>
<dbReference type="PROSITE" id="PS50297">
    <property type="entry name" value="ANK_REP_REGION"/>
    <property type="match status" value="1"/>
</dbReference>
<dbReference type="PANTHER" id="PTHR24198:SF165">
    <property type="entry name" value="ANKYRIN REPEAT-CONTAINING PROTEIN-RELATED"/>
    <property type="match status" value="1"/>
</dbReference>
<dbReference type="AlphaFoldDB" id="A0A9D4C4B4"/>
<dbReference type="PROSITE" id="PS50088">
    <property type="entry name" value="ANK_REPEAT"/>
    <property type="match status" value="1"/>
</dbReference>
<evidence type="ECO:0000256" key="3">
    <source>
        <dbReference type="PROSITE-ProRule" id="PRU00023"/>
    </source>
</evidence>
<dbReference type="Pfam" id="PF12796">
    <property type="entry name" value="Ank_2"/>
    <property type="match status" value="1"/>
</dbReference>
<dbReference type="SMART" id="SM00248">
    <property type="entry name" value="ANK"/>
    <property type="match status" value="8"/>
</dbReference>
<dbReference type="EMBL" id="JAIWYP010000013">
    <property type="protein sequence ID" value="KAH3717161.1"/>
    <property type="molecule type" value="Genomic_DNA"/>
</dbReference>
<organism evidence="4 5">
    <name type="scientific">Dreissena polymorpha</name>
    <name type="common">Zebra mussel</name>
    <name type="synonym">Mytilus polymorpha</name>
    <dbReference type="NCBI Taxonomy" id="45954"/>
    <lineage>
        <taxon>Eukaryota</taxon>
        <taxon>Metazoa</taxon>
        <taxon>Spiralia</taxon>
        <taxon>Lophotrochozoa</taxon>
        <taxon>Mollusca</taxon>
        <taxon>Bivalvia</taxon>
        <taxon>Autobranchia</taxon>
        <taxon>Heteroconchia</taxon>
        <taxon>Euheterodonta</taxon>
        <taxon>Imparidentia</taxon>
        <taxon>Neoheterodontei</taxon>
        <taxon>Myida</taxon>
        <taxon>Dreissenoidea</taxon>
        <taxon>Dreissenidae</taxon>
        <taxon>Dreissena</taxon>
    </lineage>
</organism>
<feature type="repeat" description="ANK" evidence="3">
    <location>
        <begin position="503"/>
        <end position="536"/>
    </location>
</feature>
<comment type="caution">
    <text evidence="4">The sequence shown here is derived from an EMBL/GenBank/DDBJ whole genome shotgun (WGS) entry which is preliminary data.</text>
</comment>
<keyword evidence="5" id="KW-1185">Reference proteome</keyword>
<dbReference type="InterPro" id="IPR002110">
    <property type="entry name" value="Ankyrin_rpt"/>
</dbReference>
<name>A0A9D4C4B4_DREPO</name>
<accession>A0A9D4C4B4</accession>